<keyword evidence="1" id="KW-0812">Transmembrane</keyword>
<dbReference type="EMBL" id="LMAI01000006">
    <property type="protein sequence ID" value="KUJ55690.1"/>
    <property type="molecule type" value="Genomic_DNA"/>
</dbReference>
<keyword evidence="1" id="KW-0472">Membrane</keyword>
<feature type="transmembrane region" description="Helical" evidence="1">
    <location>
        <begin position="36"/>
        <end position="54"/>
    </location>
</feature>
<evidence type="ECO:0000313" key="3">
    <source>
        <dbReference type="Proteomes" id="UP000054388"/>
    </source>
</evidence>
<evidence type="ECO:0000313" key="2">
    <source>
        <dbReference type="EMBL" id="KUJ55690.1"/>
    </source>
</evidence>
<accession>A0A101CGQ1</accession>
<name>A0A101CGQ1_9FLAO</name>
<reference evidence="2 3" key="1">
    <citation type="submission" date="2015-10" db="EMBL/GenBank/DDBJ databases">
        <title>Genome sequence of Chryseobacterium greenlandense.</title>
        <authorList>
            <person name="Newman J."/>
            <person name="Fischer K."/>
            <person name="Miller J."/>
        </authorList>
    </citation>
    <scope>NUCLEOTIDE SEQUENCE [LARGE SCALE GENOMIC DNA]</scope>
    <source>
        <strain evidence="2 3">UMB34</strain>
    </source>
</reference>
<comment type="caution">
    <text evidence="2">The sequence shown here is derived from an EMBL/GenBank/DDBJ whole genome shotgun (WGS) entry which is preliminary data.</text>
</comment>
<dbReference type="AlphaFoldDB" id="A0A101CGQ1"/>
<feature type="transmembrane region" description="Helical" evidence="1">
    <location>
        <begin position="60"/>
        <end position="80"/>
    </location>
</feature>
<feature type="transmembrane region" description="Helical" evidence="1">
    <location>
        <begin position="92"/>
        <end position="113"/>
    </location>
</feature>
<sequence>MFVLGWIIFYAFNIFKIFIMAYGFKEDYHMIKTPIYILYFIIFPLLTITFISIFKESKMMFKFLNISVILIIIFHLLFFYVKCQIISDPSHFIYTFIIMNVLFILIPVIFINYSKHSPINNGIEQIGELQD</sequence>
<keyword evidence="1" id="KW-1133">Transmembrane helix</keyword>
<organism evidence="2 3">
    <name type="scientific">Chryseobacterium aquaticum subsp. greenlandense</name>
    <dbReference type="NCBI Taxonomy" id="345663"/>
    <lineage>
        <taxon>Bacteria</taxon>
        <taxon>Pseudomonadati</taxon>
        <taxon>Bacteroidota</taxon>
        <taxon>Flavobacteriia</taxon>
        <taxon>Flavobacteriales</taxon>
        <taxon>Weeksellaceae</taxon>
        <taxon>Chryseobacterium group</taxon>
        <taxon>Chryseobacterium</taxon>
    </lineage>
</organism>
<feature type="transmembrane region" description="Helical" evidence="1">
    <location>
        <begin position="6"/>
        <end position="24"/>
    </location>
</feature>
<gene>
    <name evidence="2" type="ORF">AR686_12860</name>
</gene>
<evidence type="ECO:0000256" key="1">
    <source>
        <dbReference type="SAM" id="Phobius"/>
    </source>
</evidence>
<protein>
    <submittedName>
        <fullName evidence="2">Uncharacterized protein</fullName>
    </submittedName>
</protein>
<proteinExistence type="predicted"/>
<dbReference type="Proteomes" id="UP000054388">
    <property type="component" value="Unassembled WGS sequence"/>
</dbReference>